<dbReference type="InterPro" id="IPR036397">
    <property type="entry name" value="RNaseH_sf"/>
</dbReference>
<dbReference type="PANTHER" id="PTHR46889:SF5">
    <property type="entry name" value="INTEGRASE PROTEIN"/>
    <property type="match status" value="1"/>
</dbReference>
<protein>
    <submittedName>
        <fullName evidence="2">Transposase</fullName>
    </submittedName>
</protein>
<dbReference type="Pfam" id="PF13683">
    <property type="entry name" value="rve_3"/>
    <property type="match status" value="1"/>
</dbReference>
<dbReference type="GO" id="GO:0003676">
    <property type="term" value="F:nucleic acid binding"/>
    <property type="evidence" value="ECO:0007669"/>
    <property type="project" value="InterPro"/>
</dbReference>
<evidence type="ECO:0000313" key="3">
    <source>
        <dbReference type="Proteomes" id="UP000237865"/>
    </source>
</evidence>
<dbReference type="NCBIfam" id="NF033516">
    <property type="entry name" value="transpos_IS3"/>
    <property type="match status" value="1"/>
</dbReference>
<dbReference type="InterPro" id="IPR050900">
    <property type="entry name" value="Transposase_IS3/IS150/IS904"/>
</dbReference>
<organism evidence="2 3">
    <name type="scientific">Williamsoniiplasma lucivorax</name>
    <dbReference type="NCBI Taxonomy" id="209274"/>
    <lineage>
        <taxon>Bacteria</taxon>
        <taxon>Bacillati</taxon>
        <taxon>Mycoplasmatota</taxon>
        <taxon>Mollicutes</taxon>
        <taxon>Entomoplasmatales</taxon>
        <taxon>Williamsoniiplasma</taxon>
    </lineage>
</organism>
<keyword evidence="3" id="KW-1185">Reference proteome</keyword>
<dbReference type="EMBL" id="PHNE01000001">
    <property type="protein sequence ID" value="PPE05794.1"/>
    <property type="molecule type" value="Genomic_DNA"/>
</dbReference>
<proteinExistence type="predicted"/>
<dbReference type="PROSITE" id="PS50994">
    <property type="entry name" value="INTEGRASE"/>
    <property type="match status" value="1"/>
</dbReference>
<dbReference type="InterPro" id="IPR048020">
    <property type="entry name" value="Transpos_IS3"/>
</dbReference>
<accession>A0A2S5REP9</accession>
<sequence length="380" mass="44933">MPKQLTKQQWINVIEIYKKQGISDAVKSYLKIRKHNPNLKELRRWIRKKAKLLDNLGMEAFKSKKGSGRPNKRDDSDIPQIINDLTEEQKNEILEHWIKEQRNKKEKENLNTFVTLTKPLKGKILGMHRTTMYKKAVARKYKFDYLRDKVTDIFNKNNKIFGSKRITAELAEEGIIIDERTLRNYMVRWNLMCLTRQKKKKMENKNTDVKFEDLVRRNFNPEEDNIIATDVSYIPADAPENFVYLSVAISHKTKMIESWKLSQSNNTQLVLDTINGLKRKNFIFHSDYCFQYSSYKVLDKLKTINAKTSMGRVGNSLDNREVEYFFGCLKGEYLNHLATAKMKFNEIHKYISEYIEWYNFKRKQKVLNWKTPASASAINS</sequence>
<dbReference type="SUPFAM" id="SSF53098">
    <property type="entry name" value="Ribonuclease H-like"/>
    <property type="match status" value="1"/>
</dbReference>
<evidence type="ECO:0000313" key="2">
    <source>
        <dbReference type="EMBL" id="PPE05794.1"/>
    </source>
</evidence>
<dbReference type="AlphaFoldDB" id="A0A2S5REP9"/>
<dbReference type="Proteomes" id="UP000237865">
    <property type="component" value="Unassembled WGS sequence"/>
</dbReference>
<dbReference type="GO" id="GO:0015074">
    <property type="term" value="P:DNA integration"/>
    <property type="evidence" value="ECO:0007669"/>
    <property type="project" value="InterPro"/>
</dbReference>
<name>A0A2S5REP9_9MOLU</name>
<dbReference type="PANTHER" id="PTHR46889">
    <property type="entry name" value="TRANSPOSASE INSF FOR INSERTION SEQUENCE IS3B-RELATED"/>
    <property type="match status" value="1"/>
</dbReference>
<gene>
    <name evidence="2" type="ORF">ELUCI_v1c00820</name>
</gene>
<evidence type="ECO:0000259" key="1">
    <source>
        <dbReference type="PROSITE" id="PS50994"/>
    </source>
</evidence>
<dbReference type="RefSeq" id="WP_104207562.1">
    <property type="nucleotide sequence ID" value="NZ_PHNE01000001.1"/>
</dbReference>
<comment type="caution">
    <text evidence="2">The sequence shown here is derived from an EMBL/GenBank/DDBJ whole genome shotgun (WGS) entry which is preliminary data.</text>
</comment>
<feature type="domain" description="Integrase catalytic" evidence="1">
    <location>
        <begin position="217"/>
        <end position="380"/>
    </location>
</feature>
<dbReference type="InterPro" id="IPR001584">
    <property type="entry name" value="Integrase_cat-core"/>
</dbReference>
<dbReference type="InterPro" id="IPR012337">
    <property type="entry name" value="RNaseH-like_sf"/>
</dbReference>
<reference evidence="2 3" key="1">
    <citation type="submission" date="2017-11" db="EMBL/GenBank/DDBJ databases">
        <title>Genome sequence of Entomoplasma lucivorax PIPN-2 (ATCC 49196).</title>
        <authorList>
            <person name="Lo W.-S."/>
            <person name="Gasparich G.E."/>
            <person name="Kuo C.-H."/>
        </authorList>
    </citation>
    <scope>NUCLEOTIDE SEQUENCE [LARGE SCALE GENOMIC DNA]</scope>
    <source>
        <strain evidence="2 3">PIPN-2</strain>
    </source>
</reference>
<dbReference type="Gene3D" id="3.30.420.10">
    <property type="entry name" value="Ribonuclease H-like superfamily/Ribonuclease H"/>
    <property type="match status" value="1"/>
</dbReference>